<dbReference type="PRINTS" id="PR00087">
    <property type="entry name" value="LIPOXYGENASE"/>
</dbReference>
<dbReference type="Gene3D" id="1.20.245.10">
    <property type="entry name" value="Lipoxygenase-1, Domain 5"/>
    <property type="match status" value="1"/>
</dbReference>
<evidence type="ECO:0000259" key="7">
    <source>
        <dbReference type="PROSITE" id="PS51393"/>
    </source>
</evidence>
<dbReference type="InterPro" id="IPR000907">
    <property type="entry name" value="LipOase"/>
</dbReference>
<dbReference type="Proteomes" id="UP000593567">
    <property type="component" value="Unassembled WGS sequence"/>
</dbReference>
<gene>
    <name evidence="8" type="ORF">EB796_011353</name>
</gene>
<dbReference type="InterPro" id="IPR036392">
    <property type="entry name" value="PLAT/LH2_dom_sf"/>
</dbReference>
<dbReference type="GO" id="GO:0034440">
    <property type="term" value="P:lipid oxidation"/>
    <property type="evidence" value="ECO:0007669"/>
    <property type="project" value="InterPro"/>
</dbReference>
<dbReference type="GO" id="GO:0046872">
    <property type="term" value="F:metal ion binding"/>
    <property type="evidence" value="ECO:0007669"/>
    <property type="project" value="UniProtKB-KW"/>
</dbReference>
<dbReference type="Gene3D" id="3.10.450.60">
    <property type="match status" value="1"/>
</dbReference>
<dbReference type="SUPFAM" id="SSF49723">
    <property type="entry name" value="Lipase/lipooxygenase domain (PLAT/LH2 domain)"/>
    <property type="match status" value="1"/>
</dbReference>
<dbReference type="Gene3D" id="2.60.60.20">
    <property type="entry name" value="PLAT/LH2 domain"/>
    <property type="match status" value="1"/>
</dbReference>
<dbReference type="PROSITE" id="PS50095">
    <property type="entry name" value="PLAT"/>
    <property type="match status" value="1"/>
</dbReference>
<evidence type="ECO:0000256" key="2">
    <source>
        <dbReference type="ARBA" id="ARBA00022964"/>
    </source>
</evidence>
<name>A0A7J7JYG2_BUGNE</name>
<accession>A0A7J7JYG2</accession>
<feature type="domain" description="Lipoxygenase" evidence="7">
    <location>
        <begin position="126"/>
        <end position="662"/>
    </location>
</feature>
<dbReference type="Pfam" id="PF00305">
    <property type="entry name" value="Lipoxygenase"/>
    <property type="match status" value="1"/>
</dbReference>
<comment type="caution">
    <text evidence="8">The sequence shown here is derived from an EMBL/GenBank/DDBJ whole genome shotgun (WGS) entry which is preliminary data.</text>
</comment>
<keyword evidence="2" id="KW-0223">Dioxygenase</keyword>
<dbReference type="GO" id="GO:0016702">
    <property type="term" value="F:oxidoreductase activity, acting on single donors with incorporation of molecular oxygen, incorporation of two atoms of oxygen"/>
    <property type="evidence" value="ECO:0007669"/>
    <property type="project" value="InterPro"/>
</dbReference>
<protein>
    <submittedName>
        <fullName evidence="8">ALOX5</fullName>
    </submittedName>
</protein>
<keyword evidence="1" id="KW-0479">Metal-binding</keyword>
<dbReference type="InterPro" id="IPR013819">
    <property type="entry name" value="LipOase_C"/>
</dbReference>
<keyword evidence="4" id="KW-0443">Lipid metabolism</keyword>
<dbReference type="InterPro" id="IPR020834">
    <property type="entry name" value="LipOase_CS"/>
</dbReference>
<evidence type="ECO:0000256" key="1">
    <source>
        <dbReference type="ARBA" id="ARBA00022723"/>
    </source>
</evidence>
<dbReference type="InterPro" id="IPR001024">
    <property type="entry name" value="PLAT/LH2_dom"/>
</dbReference>
<organism evidence="8 9">
    <name type="scientific">Bugula neritina</name>
    <name type="common">Brown bryozoan</name>
    <name type="synonym">Sertularia neritina</name>
    <dbReference type="NCBI Taxonomy" id="10212"/>
    <lineage>
        <taxon>Eukaryota</taxon>
        <taxon>Metazoa</taxon>
        <taxon>Spiralia</taxon>
        <taxon>Lophotrochozoa</taxon>
        <taxon>Bryozoa</taxon>
        <taxon>Gymnolaemata</taxon>
        <taxon>Cheilostomatida</taxon>
        <taxon>Flustrina</taxon>
        <taxon>Buguloidea</taxon>
        <taxon>Bugulidae</taxon>
        <taxon>Bugula</taxon>
    </lineage>
</organism>
<keyword evidence="9" id="KW-1185">Reference proteome</keyword>
<comment type="caution">
    <text evidence="5">Lacks conserved residue(s) required for the propagation of feature annotation.</text>
</comment>
<evidence type="ECO:0000256" key="4">
    <source>
        <dbReference type="ARBA" id="ARBA00023098"/>
    </source>
</evidence>
<dbReference type="PANTHER" id="PTHR11771">
    <property type="entry name" value="LIPOXYGENASE"/>
    <property type="match status" value="1"/>
</dbReference>
<dbReference type="Pfam" id="PF01477">
    <property type="entry name" value="PLAT"/>
    <property type="match status" value="1"/>
</dbReference>
<sequence length="662" mass="75331">MGADLSKDKPTHEVFVYTGDKKGGSVRNITVFLTLTDVSGEISKEQKLTKWYDNDFGKRDREEIKLTLPGFTKITDIAIRRGDARKNDEWYVERVVVEHRNDEGGVQHSSIFPLNRWINSGDRMSFVEFDSCLPQFDKYSAQRKQELQEMREEYVLVQKIDGAPHQVETMPKSEEFTTRYFIDVSSSLVVSGIKTAVAGVVTKDFDSLVDIEALYEDKFPTPKGVNRWRSDEEFGNQKLAGCNPAIIKKCHSVPMHMRELVTNPSMIEPHLEGMTVQQAIKAGKLYVIDLRYLADIECTNGRTLPGPTCLLFVRNSGDLVPVAIQLMPNAGADNPIFTPSDHEYTWLAAKMWFNLADCSLHQSVSHLGMTHLLMESVAVVTNRQLSRSHPLYRLLAPHFLFIMNINTLAMEELVSVGGWVDTAMNIGRTGMFNIIKANWKDWKLETNGNLPANLKIRGVEEIPNYFYKDDALLLWNAINKYVAEVVNQVYDTKEKFTGDFEVQNWLEELEGEAEIGMPKEVSREKLTEILTVFIFTSSVQHAAVNFGQYDEYAFPPNYPADLHGTRPTTRDELTEDSIVKMVPGKKQTLDILQITQVLSQRGTKELGNFEIRYGYDPIASKALDSFKEELKSIQSTIEEKNKTRKRKYDILQPKEIPNAISI</sequence>
<proteinExistence type="predicted"/>
<evidence type="ECO:0000313" key="9">
    <source>
        <dbReference type="Proteomes" id="UP000593567"/>
    </source>
</evidence>
<dbReference type="EMBL" id="VXIV02001713">
    <property type="protein sequence ID" value="KAF6030368.1"/>
    <property type="molecule type" value="Genomic_DNA"/>
</dbReference>
<reference evidence="8" key="1">
    <citation type="submission" date="2020-06" db="EMBL/GenBank/DDBJ databases">
        <title>Draft genome of Bugula neritina, a colonial animal packing powerful symbionts and potential medicines.</title>
        <authorList>
            <person name="Rayko M."/>
        </authorList>
    </citation>
    <scope>NUCLEOTIDE SEQUENCE [LARGE SCALE GENOMIC DNA]</scope>
    <source>
        <strain evidence="8">Kwan_BN1</strain>
    </source>
</reference>
<dbReference type="InterPro" id="IPR036226">
    <property type="entry name" value="LipOase_C_sf"/>
</dbReference>
<dbReference type="SUPFAM" id="SSF48484">
    <property type="entry name" value="Lipoxigenase"/>
    <property type="match status" value="1"/>
</dbReference>
<keyword evidence="3" id="KW-0560">Oxidoreductase</keyword>
<evidence type="ECO:0000259" key="6">
    <source>
        <dbReference type="PROSITE" id="PS50095"/>
    </source>
</evidence>
<evidence type="ECO:0000256" key="3">
    <source>
        <dbReference type="ARBA" id="ARBA00023002"/>
    </source>
</evidence>
<dbReference type="AlphaFoldDB" id="A0A7J7JYG2"/>
<evidence type="ECO:0000256" key="5">
    <source>
        <dbReference type="PROSITE-ProRule" id="PRU00152"/>
    </source>
</evidence>
<feature type="domain" description="PLAT" evidence="6">
    <location>
        <begin position="10"/>
        <end position="132"/>
    </location>
</feature>
<dbReference type="PROSITE" id="PS00081">
    <property type="entry name" value="LIPOXYGENASE_2"/>
    <property type="match status" value="1"/>
</dbReference>
<dbReference type="OrthoDB" id="407298at2759"/>
<evidence type="ECO:0000313" key="8">
    <source>
        <dbReference type="EMBL" id="KAF6030368.1"/>
    </source>
</evidence>
<dbReference type="PROSITE" id="PS51393">
    <property type="entry name" value="LIPOXYGENASE_3"/>
    <property type="match status" value="1"/>
</dbReference>